<evidence type="ECO:0000256" key="4">
    <source>
        <dbReference type="ARBA" id="ARBA00023143"/>
    </source>
</evidence>
<feature type="domain" description="Flagellin N-terminal" evidence="5">
    <location>
        <begin position="7"/>
        <end position="141"/>
    </location>
</feature>
<dbReference type="Proteomes" id="UP000288178">
    <property type="component" value="Unassembled WGS sequence"/>
</dbReference>
<evidence type="ECO:0000256" key="1">
    <source>
        <dbReference type="ARBA" id="ARBA00004365"/>
    </source>
</evidence>
<evidence type="ECO:0000256" key="3">
    <source>
        <dbReference type="ARBA" id="ARBA00005709"/>
    </source>
</evidence>
<dbReference type="InterPro" id="IPR013384">
    <property type="entry name" value="Flagell_FlgL"/>
</dbReference>
<keyword evidence="6" id="KW-0969">Cilium</keyword>
<dbReference type="SUPFAM" id="SSF64518">
    <property type="entry name" value="Phase 1 flagellin"/>
    <property type="match status" value="1"/>
</dbReference>
<dbReference type="Pfam" id="PF00669">
    <property type="entry name" value="Flagellin_N"/>
    <property type="match status" value="1"/>
</dbReference>
<evidence type="ECO:0000313" key="6">
    <source>
        <dbReference type="EMBL" id="RVT54344.1"/>
    </source>
</evidence>
<reference evidence="6 7" key="1">
    <citation type="submission" date="2019-01" db="EMBL/GenBank/DDBJ databases">
        <authorList>
            <person name="Chen W.-M."/>
        </authorList>
    </citation>
    <scope>NUCLEOTIDE SEQUENCE [LARGE SCALE GENOMIC DNA]</scope>
    <source>
        <strain evidence="6 7">ICH-3</strain>
    </source>
</reference>
<comment type="subcellular location">
    <subcellularLocation>
        <location evidence="1">Bacterial flagellum</location>
    </subcellularLocation>
    <subcellularLocation>
        <location evidence="2">Secreted</location>
    </subcellularLocation>
</comment>
<dbReference type="RefSeq" id="WP_128196452.1">
    <property type="nucleotide sequence ID" value="NZ_SACT01000001.1"/>
</dbReference>
<comment type="similarity">
    <text evidence="3">Belongs to the bacterial flagellin family.</text>
</comment>
<dbReference type="PANTHER" id="PTHR42792:SF1">
    <property type="entry name" value="FLAGELLAR HOOK-ASSOCIATED PROTEIN 3"/>
    <property type="match status" value="1"/>
</dbReference>
<comment type="caution">
    <text evidence="6">The sequence shown here is derived from an EMBL/GenBank/DDBJ whole genome shotgun (WGS) entry which is preliminary data.</text>
</comment>
<dbReference type="Gene3D" id="1.20.1330.10">
    <property type="entry name" value="f41 fragment of flagellin, N-terminal domain"/>
    <property type="match status" value="1"/>
</dbReference>
<dbReference type="PRINTS" id="PR00207">
    <property type="entry name" value="FLAGELLIN"/>
</dbReference>
<sequence length="311" mass="32989">MTVRMSTFSAYERGLSTLQRRQTELASLQEEMTSGKRVARASDDPAAAARAERALATIARSEADQRALDASRNAMQQAESALGDATGLMQRIREQTLAAGNPTYSDAERRSLAQDIRGLRDQLLAVANRGDGAGGYLFGGQGSTQTPFVDAPGGVAYRGDGGALQTATPEPLQLSADGGRTWLQAPDPDTGTPTLSVFNVLDQLATELETAGRGNDEISETVRVGVRGLDAAMDHLGAVRAGFGEALNHADGFELRLSREALAAQAERSAAEDADMVQVVSDFQNQQTGYDAALKAYAMVQRLSLFDYVSG</sequence>
<dbReference type="AlphaFoldDB" id="A0A437K236"/>
<name>A0A437K236_9BURK</name>
<dbReference type="InterPro" id="IPR001492">
    <property type="entry name" value="Flagellin"/>
</dbReference>
<protein>
    <submittedName>
        <fullName evidence="6">Flagellar hook-associated protein 3</fullName>
    </submittedName>
</protein>
<dbReference type="GO" id="GO:0071973">
    <property type="term" value="P:bacterial-type flagellum-dependent cell motility"/>
    <property type="evidence" value="ECO:0007669"/>
    <property type="project" value="InterPro"/>
</dbReference>
<keyword evidence="4" id="KW-0975">Bacterial flagellum</keyword>
<dbReference type="EMBL" id="SACT01000001">
    <property type="protein sequence ID" value="RVT54344.1"/>
    <property type="molecule type" value="Genomic_DNA"/>
</dbReference>
<dbReference type="PANTHER" id="PTHR42792">
    <property type="entry name" value="FLAGELLIN"/>
    <property type="match status" value="1"/>
</dbReference>
<dbReference type="GO" id="GO:0009424">
    <property type="term" value="C:bacterial-type flagellum hook"/>
    <property type="evidence" value="ECO:0007669"/>
    <property type="project" value="InterPro"/>
</dbReference>
<gene>
    <name evidence="6" type="primary">flgL</name>
    <name evidence="6" type="ORF">ENE75_05730</name>
</gene>
<accession>A0A437K236</accession>
<dbReference type="OrthoDB" id="9768249at2"/>
<dbReference type="GO" id="GO:0005198">
    <property type="term" value="F:structural molecule activity"/>
    <property type="evidence" value="ECO:0007669"/>
    <property type="project" value="InterPro"/>
</dbReference>
<keyword evidence="7" id="KW-1185">Reference proteome</keyword>
<dbReference type="NCBIfam" id="TIGR02550">
    <property type="entry name" value="flagell_flgL"/>
    <property type="match status" value="1"/>
</dbReference>
<evidence type="ECO:0000256" key="2">
    <source>
        <dbReference type="ARBA" id="ARBA00004613"/>
    </source>
</evidence>
<keyword evidence="6" id="KW-0282">Flagellum</keyword>
<keyword evidence="6" id="KW-0966">Cell projection</keyword>
<organism evidence="6 7">
    <name type="scientific">Rubrivivax albus</name>
    <dbReference type="NCBI Taxonomy" id="2499835"/>
    <lineage>
        <taxon>Bacteria</taxon>
        <taxon>Pseudomonadati</taxon>
        <taxon>Pseudomonadota</taxon>
        <taxon>Betaproteobacteria</taxon>
        <taxon>Burkholderiales</taxon>
        <taxon>Sphaerotilaceae</taxon>
        <taxon>Rubrivivax</taxon>
    </lineage>
</organism>
<proteinExistence type="inferred from homology"/>
<dbReference type="InterPro" id="IPR001029">
    <property type="entry name" value="Flagellin_N"/>
</dbReference>
<dbReference type="GO" id="GO:0005576">
    <property type="term" value="C:extracellular region"/>
    <property type="evidence" value="ECO:0007669"/>
    <property type="project" value="UniProtKB-SubCell"/>
</dbReference>
<evidence type="ECO:0000313" key="7">
    <source>
        <dbReference type="Proteomes" id="UP000288178"/>
    </source>
</evidence>
<evidence type="ECO:0000259" key="5">
    <source>
        <dbReference type="Pfam" id="PF00669"/>
    </source>
</evidence>